<sequence length="1789" mass="199428">MREVKKNVKSELRPLYKVKNIQRGSNGQTVITLYAQEGGRLIVTTFGDPQYFKSTVLCPLRQYPPQIPGGQWTVVHVPWTASDITTFCNTFPKLRESPSDFRDKLQQVFSIYNPTVSDVNWLLNSLLNPEQKRLLIAETRNIPDGTPWPQNDYNYEENQGLQNVQNARATLLNAITRVAQTHVDWTKVDGKSAWIHASHCKRTLTPKKEEQINPEPAQLELDPTQTETEEEGLQETNADTPYLAEPPRNYNLRPRKQAKKRYTLRLQAVVEILALETEIAITRLGNAIKIIARNQDNLRLMVMQNRLALDYVLASEGGACAVIGQECCTYVNSTFELVENQVNNAMVHAAKAAEAAFVPKDSSVDWFACPTFLVTAPCNIRPGANVTVGVVLLQDSPLQVTVRGEVLRGNDSLLSGELVFEKGSFGILVLPALPLNSASGDYVLLVEGHAEGRHIFSNRTKLLFESKSISVFIQTDKSFYKPGQEVKFRIVTVYPDLKPYRALLSIYIRDPRGNLIQQWLAEKGDLGVVSKNFQLSTSPPLGDWSIQVQKNGQIYHQRFTVVEYVLPKFEVILKTSLYSSKGTDLAGTVTAKYTYGKPVKGTVTVICSAVLYWRNQRNITQTIEINGSVNFTFSYLEMQNLTTTQNQWYGSDFMYGGPIEITAIVTESLTGISQNSSTTVFPKQSDYIIEFSDYPKVLKPSLNFIATLKVMHSDNSPLTAEERQNYVTITAEQSDSVSHRSLFSLSENEVAQQGNESVHSLSYSVPDTGIVQIEIPILATARSLQMKASFLDSETSIAVHDVFNAPSKTYLQIKSPRQDVKAGTPFELSIASNRPIKEFNYMVVSKEQIVAFGKKVTTTFTLTAENSWAPLACIVIFYTSETGEVVNDVLAIPVQPVFENKITISWSKDKVSPSEKVSLRISATESRSVVGLSVVDKSAKLLGEKTDITEDAVLHELYLYNTKQYFASVRSPFSVFQKCNLWVLTDANLAEDEDPFLYDDILTFMDSDTETHFPVRPPPSSYPYVRMYFPETWLWIDSNTRSSKDITMEVTVPDTITSWVASAFVMSENLGLGILTAPVELETFQPFFISLNLPYSVTRGEQFILEINIFNYLKEETKVTVTLDISDVFEILITSNEINATGNQQSVLVPSEDGRTVNFPIKPKRLGEIPIKVTAVSPTASDAVLQKVLVKAEGLEQSYSQAVLLDLTGNDPKTISKTLHFNFPSDVVSGSERVQVTAIGDILGPSINGLESLIKMPYGCGEQNMINFAPNIYVLEYLTKTRQLKEDIKSKAISFMREGYQRELLYQRDDGSFSAFGNSDSSGSTWLSAFVLRCFIQARPFIDIDPYVLTRTAAWIVKHQKHNGEFTEPGKVIHSGLQGGSNSLVTLTAYVVTTLLGYENDEFAVVIKEATSFLEAKLEEGISDNYTLTLVTYALSLANSMKAKKALNILNQKSEQQGEIRFWTTPAPELSDSWQPRSVDIELAAYALLSHFQQDRLAEGIPIMKWLSQQRNHLGGYSSTQDTVVALQALSSFAVLTTTSKTEISVTVTGPNLEALAEFSVDTQNRFLLQTKEIASMQPVVVTVSAEGTGFAIFQLNIIYNVKHSVTHRRRRSAQSPEAFDLDVVVNDEKNDINHLTLNVCTRYLGSSASPKSGMALMEVGMLSGFSALPDFISLHDPIKKVEKDNGKVSLYLDSLNETQVCVDIPAVRDFKVANTQGASVIIVDYYEPRRKAVRSYNSEVMQKLSSCVFCESDCNLCEKKSTDGAQGLLLHSETFLFCILLTILVNLL</sequence>
<dbReference type="InterPro" id="IPR009048">
    <property type="entry name" value="A-macroglobulin_rcpt-bd"/>
</dbReference>
<keyword evidence="12" id="KW-0449">Lipoprotein</keyword>
<dbReference type="InterPro" id="IPR001599">
    <property type="entry name" value="Macroglobln_a2"/>
</dbReference>
<dbReference type="Gene3D" id="2.60.120.1540">
    <property type="match status" value="1"/>
</dbReference>
<dbReference type="GO" id="GO:0005886">
    <property type="term" value="C:plasma membrane"/>
    <property type="evidence" value="ECO:0007669"/>
    <property type="project" value="UniProtKB-SubCell"/>
</dbReference>
<dbReference type="Pfam" id="PF17791">
    <property type="entry name" value="MG3"/>
    <property type="match status" value="1"/>
</dbReference>
<comment type="function">
    <text evidence="13">Modulates negatively TGFB1 signaling in keratinocytes.</text>
</comment>
<evidence type="ECO:0000256" key="13">
    <source>
        <dbReference type="ARBA" id="ARBA00056820"/>
    </source>
</evidence>
<evidence type="ECO:0000259" key="18">
    <source>
        <dbReference type="SMART" id="SM01360"/>
    </source>
</evidence>
<comment type="subunit">
    <text evidence="14">Heterodimer; disulfide-linked. Interacts with TGFB1 and TGFBR1. Forms a heteromeric complex with TGFBR1, TGFBR2 and TGFBR3 in a ligand-independent manner.</text>
</comment>
<dbReference type="InterPro" id="IPR050473">
    <property type="entry name" value="A2M/Complement_sys"/>
</dbReference>
<dbReference type="GeneID" id="102368426"/>
<evidence type="ECO:0000256" key="3">
    <source>
        <dbReference type="ARBA" id="ARBA00022475"/>
    </source>
</evidence>
<keyword evidence="4" id="KW-0336">GPI-anchor</keyword>
<dbReference type="SMART" id="SM01361">
    <property type="entry name" value="A2M_recep"/>
    <property type="match status" value="1"/>
</dbReference>
<dbReference type="GO" id="GO:0016032">
    <property type="term" value="P:viral process"/>
    <property type="evidence" value="ECO:0007669"/>
    <property type="project" value="InterPro"/>
</dbReference>
<dbReference type="GO" id="GO:0004867">
    <property type="term" value="F:serine-type endopeptidase inhibitor activity"/>
    <property type="evidence" value="ECO:0007669"/>
    <property type="project" value="UniProtKB-KW"/>
</dbReference>
<dbReference type="Gene3D" id="2.20.130.20">
    <property type="match status" value="1"/>
</dbReference>
<evidence type="ECO:0000256" key="5">
    <source>
        <dbReference type="ARBA" id="ARBA00022690"/>
    </source>
</evidence>
<keyword evidence="7" id="KW-0722">Serine protease inhibitor</keyword>
<feature type="domain" description="Alpha-macroglobulin receptor-binding" evidence="19">
    <location>
        <begin position="1653"/>
        <end position="1737"/>
    </location>
</feature>
<dbReference type="SUPFAM" id="SSF47943">
    <property type="entry name" value="Retrovirus capsid protein, N-terminal core domain"/>
    <property type="match status" value="1"/>
</dbReference>
<dbReference type="SUPFAM" id="SSF81296">
    <property type="entry name" value="E set domains"/>
    <property type="match status" value="1"/>
</dbReference>
<dbReference type="Pfam" id="PF07677">
    <property type="entry name" value="A2M_recep"/>
    <property type="match status" value="1"/>
</dbReference>
<dbReference type="InterPro" id="IPR018154">
    <property type="entry name" value="TLV/ENV_coat_polyprotein"/>
</dbReference>
<dbReference type="InterPro" id="IPR041555">
    <property type="entry name" value="MG3"/>
</dbReference>
<evidence type="ECO:0000256" key="7">
    <source>
        <dbReference type="ARBA" id="ARBA00022900"/>
    </source>
</evidence>
<evidence type="ECO:0000256" key="14">
    <source>
        <dbReference type="ARBA" id="ARBA00063008"/>
    </source>
</evidence>
<feature type="region of interest" description="Disordered" evidence="16">
    <location>
        <begin position="205"/>
        <end position="250"/>
    </location>
</feature>
<dbReference type="InterPro" id="IPR002890">
    <property type="entry name" value="MG2"/>
</dbReference>
<protein>
    <recommendedName>
        <fullName evidence="15">CD109 antigen</fullName>
    </recommendedName>
</protein>
<feature type="domain" description="Alpha-2-macroglobulin" evidence="18">
    <location>
        <begin position="1032"/>
        <end position="1123"/>
    </location>
</feature>
<dbReference type="KEGG" id="asn:102368426"/>
<evidence type="ECO:0000256" key="1">
    <source>
        <dbReference type="ARBA" id="ARBA00004609"/>
    </source>
</evidence>
<keyword evidence="11" id="KW-0325">Glycoprotein</keyword>
<evidence type="ECO:0000256" key="9">
    <source>
        <dbReference type="ARBA" id="ARBA00023136"/>
    </source>
</evidence>
<keyword evidence="8" id="KW-0882">Thioester bond</keyword>
<dbReference type="Pfam" id="PF00429">
    <property type="entry name" value="TLV_coat"/>
    <property type="match status" value="1"/>
</dbReference>
<dbReference type="Gene3D" id="6.20.50.160">
    <property type="match status" value="1"/>
</dbReference>
<dbReference type="SMART" id="SM01359">
    <property type="entry name" value="A2M_N_2"/>
    <property type="match status" value="1"/>
</dbReference>
<reference evidence="21" key="1">
    <citation type="submission" date="2025-08" db="UniProtKB">
        <authorList>
            <consortium name="RefSeq"/>
        </authorList>
    </citation>
    <scope>IDENTIFICATION</scope>
</reference>
<dbReference type="Pfam" id="PF07703">
    <property type="entry name" value="A2M_BRD"/>
    <property type="match status" value="1"/>
</dbReference>
<dbReference type="GO" id="GO:0005615">
    <property type="term" value="C:extracellular space"/>
    <property type="evidence" value="ECO:0007669"/>
    <property type="project" value="InterPro"/>
</dbReference>
<evidence type="ECO:0000256" key="2">
    <source>
        <dbReference type="ARBA" id="ARBA00010952"/>
    </source>
</evidence>
<dbReference type="CTD" id="135228"/>
<feature type="domain" description="Alpha-2-macroglobulin bait region" evidence="17">
    <location>
        <begin position="811"/>
        <end position="942"/>
    </location>
</feature>
<dbReference type="Pfam" id="PF01835">
    <property type="entry name" value="MG2"/>
    <property type="match status" value="1"/>
</dbReference>
<evidence type="ECO:0000256" key="10">
    <source>
        <dbReference type="ARBA" id="ARBA00023157"/>
    </source>
</evidence>
<dbReference type="InterPro" id="IPR047565">
    <property type="entry name" value="Alpha-macroglob_thiol-ester_cl"/>
</dbReference>
<accession>A0A1U8D0W4</accession>
<dbReference type="SUPFAM" id="SSF49410">
    <property type="entry name" value="Alpha-macroglobulin receptor domain"/>
    <property type="match status" value="1"/>
</dbReference>
<evidence type="ECO:0000256" key="4">
    <source>
        <dbReference type="ARBA" id="ARBA00022622"/>
    </source>
</evidence>
<dbReference type="InterPro" id="IPR008919">
    <property type="entry name" value="Retrov_capsid_N"/>
</dbReference>
<dbReference type="PANTHER" id="PTHR11412">
    <property type="entry name" value="MACROGLOBULIN / COMPLEMENT"/>
    <property type="match status" value="1"/>
</dbReference>
<dbReference type="InterPro" id="IPR014756">
    <property type="entry name" value="Ig_E-set"/>
</dbReference>
<dbReference type="InParanoid" id="A0A1U8D0W4"/>
<comment type="similarity">
    <text evidence="2">Belongs to the protease inhibitor I39 (alpha-2-macroglobulin) family.</text>
</comment>
<comment type="subcellular location">
    <subcellularLocation>
        <location evidence="1">Cell membrane</location>
        <topology evidence="1">Lipid-anchor</topology>
        <topology evidence="1">GPI-anchor</topology>
    </subcellularLocation>
</comment>
<dbReference type="InterPro" id="IPR036595">
    <property type="entry name" value="A-macroglobulin_rcpt-bd_sf"/>
</dbReference>
<keyword evidence="6" id="KW-0732">Signal</keyword>
<dbReference type="Pfam" id="PF07678">
    <property type="entry name" value="TED_complement"/>
    <property type="match status" value="1"/>
</dbReference>
<dbReference type="InterPro" id="IPR041813">
    <property type="entry name" value="A2M_TED"/>
</dbReference>
<dbReference type="SMART" id="SM01360">
    <property type="entry name" value="A2M"/>
    <property type="match status" value="1"/>
</dbReference>
<evidence type="ECO:0000259" key="17">
    <source>
        <dbReference type="SMART" id="SM01359"/>
    </source>
</evidence>
<dbReference type="Gene3D" id="1.10.287.210">
    <property type="match status" value="1"/>
</dbReference>
<dbReference type="Gene3D" id="2.60.40.1930">
    <property type="match status" value="3"/>
</dbReference>
<evidence type="ECO:0000313" key="21">
    <source>
        <dbReference type="RefSeq" id="XP_014373931.2"/>
    </source>
</evidence>
<dbReference type="STRING" id="38654.A0A1U8D0W4"/>
<dbReference type="CDD" id="cd02897">
    <property type="entry name" value="A2M_2"/>
    <property type="match status" value="1"/>
</dbReference>
<keyword evidence="10" id="KW-1015">Disulfide bond</keyword>
<dbReference type="Proteomes" id="UP000189705">
    <property type="component" value="Unplaced"/>
</dbReference>
<dbReference type="InterPro" id="IPR008930">
    <property type="entry name" value="Terpenoid_cyclase/PrenylTrfase"/>
</dbReference>
<dbReference type="Gene3D" id="2.60.40.10">
    <property type="entry name" value="Immunoglobulins"/>
    <property type="match status" value="2"/>
</dbReference>
<evidence type="ECO:0000256" key="12">
    <source>
        <dbReference type="ARBA" id="ARBA00023288"/>
    </source>
</evidence>
<dbReference type="eggNOG" id="KOG1366">
    <property type="taxonomic scope" value="Eukaryota"/>
</dbReference>
<dbReference type="FunFam" id="2.60.40.10:FF:000155">
    <property type="entry name" value="complement C3 isoform X1"/>
    <property type="match status" value="1"/>
</dbReference>
<evidence type="ECO:0000313" key="20">
    <source>
        <dbReference type="Proteomes" id="UP000189705"/>
    </source>
</evidence>
<dbReference type="SUPFAM" id="SSF48239">
    <property type="entry name" value="Terpenoid cyclases/Protein prenyltransferases"/>
    <property type="match status" value="1"/>
</dbReference>
<keyword evidence="3" id="KW-1003">Cell membrane</keyword>
<dbReference type="Gene3D" id="1.10.375.10">
    <property type="entry name" value="Human Immunodeficiency Virus Type 1 Capsid Protein"/>
    <property type="match status" value="1"/>
</dbReference>
<dbReference type="InterPro" id="IPR011626">
    <property type="entry name" value="Alpha-macroglobulin_TED"/>
</dbReference>
<name>A0A1U8D0W4_ALLSI</name>
<dbReference type="SUPFAM" id="SSF58069">
    <property type="entry name" value="Virus ectodomain"/>
    <property type="match status" value="1"/>
</dbReference>
<keyword evidence="9" id="KW-0472">Membrane</keyword>
<keyword evidence="5" id="KW-0646">Protease inhibitor</keyword>
<evidence type="ECO:0000256" key="6">
    <source>
        <dbReference type="ARBA" id="ARBA00022729"/>
    </source>
</evidence>
<evidence type="ECO:0000256" key="11">
    <source>
        <dbReference type="ARBA" id="ARBA00023180"/>
    </source>
</evidence>
<keyword evidence="20" id="KW-1185">Reference proteome</keyword>
<proteinExistence type="inferred from homology"/>
<dbReference type="PANTHER" id="PTHR11412:SF136">
    <property type="entry name" value="CD109 ANTIGEN"/>
    <property type="match status" value="1"/>
</dbReference>
<dbReference type="GO" id="GO:0098552">
    <property type="term" value="C:side of membrane"/>
    <property type="evidence" value="ECO:0007669"/>
    <property type="project" value="UniProtKB-KW"/>
</dbReference>
<dbReference type="FunFam" id="2.60.40.1930:FF:000001">
    <property type="entry name" value="CD109 isoform 3"/>
    <property type="match status" value="1"/>
</dbReference>
<dbReference type="RefSeq" id="XP_014373931.2">
    <property type="nucleotide sequence ID" value="XM_014518445.2"/>
</dbReference>
<dbReference type="PROSITE" id="PS00477">
    <property type="entry name" value="ALPHA_2_MACROGLOBULIN"/>
    <property type="match status" value="1"/>
</dbReference>
<dbReference type="Pfam" id="PF00207">
    <property type="entry name" value="A2M"/>
    <property type="match status" value="1"/>
</dbReference>
<evidence type="ECO:0000256" key="16">
    <source>
        <dbReference type="SAM" id="MobiDB-lite"/>
    </source>
</evidence>
<dbReference type="InterPro" id="IPR011625">
    <property type="entry name" value="A2M_N_BRD"/>
</dbReference>
<dbReference type="Gene3D" id="2.60.40.690">
    <property type="entry name" value="Alpha-macroglobulin, receptor-binding domain"/>
    <property type="match status" value="1"/>
</dbReference>
<dbReference type="FunFam" id="1.50.10.20:FF:000001">
    <property type="entry name" value="CD109 isoform 1"/>
    <property type="match status" value="1"/>
</dbReference>
<dbReference type="InterPro" id="IPR013783">
    <property type="entry name" value="Ig-like_fold"/>
</dbReference>
<dbReference type="SMART" id="SM01419">
    <property type="entry name" value="Thiol-ester_cl"/>
    <property type="match status" value="1"/>
</dbReference>
<dbReference type="FunFam" id="2.60.40.1940:FF:000003">
    <property type="entry name" value="CD109 isoform 1"/>
    <property type="match status" value="1"/>
</dbReference>
<organism evidence="20 21">
    <name type="scientific">Alligator sinensis</name>
    <name type="common">Chinese alligator</name>
    <dbReference type="NCBI Taxonomy" id="38654"/>
    <lineage>
        <taxon>Eukaryota</taxon>
        <taxon>Metazoa</taxon>
        <taxon>Chordata</taxon>
        <taxon>Craniata</taxon>
        <taxon>Vertebrata</taxon>
        <taxon>Euteleostomi</taxon>
        <taxon>Archelosauria</taxon>
        <taxon>Archosauria</taxon>
        <taxon>Crocodylia</taxon>
        <taxon>Alligatoridae</taxon>
        <taxon>Alligatorinae</taxon>
        <taxon>Alligator</taxon>
    </lineage>
</organism>
<evidence type="ECO:0000256" key="8">
    <source>
        <dbReference type="ARBA" id="ARBA00022966"/>
    </source>
</evidence>
<dbReference type="InterPro" id="IPR019742">
    <property type="entry name" value="MacrogloblnA2_CS"/>
</dbReference>
<gene>
    <name evidence="21" type="primary">CD109</name>
</gene>
<dbReference type="Gene3D" id="1.50.10.20">
    <property type="match status" value="1"/>
</dbReference>
<evidence type="ECO:0000259" key="19">
    <source>
        <dbReference type="SMART" id="SM01361"/>
    </source>
</evidence>
<dbReference type="Gene3D" id="2.60.40.1940">
    <property type="match status" value="1"/>
</dbReference>
<evidence type="ECO:0000256" key="15">
    <source>
        <dbReference type="ARBA" id="ARBA00069665"/>
    </source>
</evidence>